<evidence type="ECO:0000256" key="2">
    <source>
        <dbReference type="ARBA" id="ARBA00022741"/>
    </source>
</evidence>
<dbReference type="SMART" id="SM00382">
    <property type="entry name" value="AAA"/>
    <property type="match status" value="1"/>
</dbReference>
<keyword evidence="2" id="KW-0547">Nucleotide-binding</keyword>
<accession>A0A1M5QNA6</accession>
<protein>
    <submittedName>
        <fullName evidence="5">ABC-2 type transport system ATP-binding protein</fullName>
    </submittedName>
</protein>
<sequence length="268" mass="30750">MIEVKNLGKKFKNFWALKNLNFKLEDGEVLGVVGKNGCGKTTLLKLIAGILKPSSGKVITNLKVISYIPEKPILIPELSLEDNLKYFASLRKISKERIYEEIKYFELQVHMKKKTQELSKGLQQRLSMIIALLPDPDIILMDEPTSGLDAESKKLIVNRIRKLRESNKTVLYVTHDDEEIEKVCNKVLILDEGELMFFGSVEDFWKKYERYIYVILEGNNEPLLVKIEELKNLRNVMHVRSVGIREFLSGGVNLEINGKANFIKTHGD</sequence>
<dbReference type="InterPro" id="IPR003593">
    <property type="entry name" value="AAA+_ATPase"/>
</dbReference>
<dbReference type="EMBL" id="FQXN01000001">
    <property type="protein sequence ID" value="SHH15532.1"/>
    <property type="molecule type" value="Genomic_DNA"/>
</dbReference>
<keyword evidence="6" id="KW-1185">Reference proteome</keyword>
<feature type="domain" description="ABC transporter" evidence="4">
    <location>
        <begin position="2"/>
        <end position="217"/>
    </location>
</feature>
<evidence type="ECO:0000313" key="6">
    <source>
        <dbReference type="Proteomes" id="UP000242592"/>
    </source>
</evidence>
<gene>
    <name evidence="5" type="ORF">SAMN02745199_0043</name>
</gene>
<dbReference type="Proteomes" id="UP000242592">
    <property type="component" value="Unassembled WGS sequence"/>
</dbReference>
<dbReference type="InterPro" id="IPR003439">
    <property type="entry name" value="ABC_transporter-like_ATP-bd"/>
</dbReference>
<organism evidence="5 6">
    <name type="scientific">Thermosipho atlanticus DSM 15807</name>
    <dbReference type="NCBI Taxonomy" id="1123380"/>
    <lineage>
        <taxon>Bacteria</taxon>
        <taxon>Thermotogati</taxon>
        <taxon>Thermotogota</taxon>
        <taxon>Thermotogae</taxon>
        <taxon>Thermotogales</taxon>
        <taxon>Fervidobacteriaceae</taxon>
        <taxon>Thermosipho</taxon>
    </lineage>
</organism>
<dbReference type="PANTHER" id="PTHR42939">
    <property type="entry name" value="ABC TRANSPORTER ATP-BINDING PROTEIN ALBC-RELATED"/>
    <property type="match status" value="1"/>
</dbReference>
<dbReference type="PROSITE" id="PS50893">
    <property type="entry name" value="ABC_TRANSPORTER_2"/>
    <property type="match status" value="1"/>
</dbReference>
<reference evidence="6" key="1">
    <citation type="submission" date="2016-11" db="EMBL/GenBank/DDBJ databases">
        <authorList>
            <person name="Varghese N."/>
            <person name="Submissions S."/>
        </authorList>
    </citation>
    <scope>NUCLEOTIDE SEQUENCE [LARGE SCALE GENOMIC DNA]</scope>
    <source>
        <strain evidence="6">DSM 15807</strain>
    </source>
</reference>
<dbReference type="GO" id="GO:0005524">
    <property type="term" value="F:ATP binding"/>
    <property type="evidence" value="ECO:0007669"/>
    <property type="project" value="UniProtKB-KW"/>
</dbReference>
<dbReference type="Pfam" id="PF00005">
    <property type="entry name" value="ABC_tran"/>
    <property type="match status" value="1"/>
</dbReference>
<dbReference type="OrthoDB" id="44991at2"/>
<keyword evidence="3 5" id="KW-0067">ATP-binding</keyword>
<keyword evidence="1" id="KW-0813">Transport</keyword>
<evidence type="ECO:0000259" key="4">
    <source>
        <dbReference type="PROSITE" id="PS50893"/>
    </source>
</evidence>
<proteinExistence type="predicted"/>
<evidence type="ECO:0000256" key="3">
    <source>
        <dbReference type="ARBA" id="ARBA00022840"/>
    </source>
</evidence>
<name>A0A1M5QNA6_9BACT</name>
<dbReference type="InterPro" id="IPR027417">
    <property type="entry name" value="P-loop_NTPase"/>
</dbReference>
<evidence type="ECO:0000313" key="5">
    <source>
        <dbReference type="EMBL" id="SHH15532.1"/>
    </source>
</evidence>
<dbReference type="AlphaFoldDB" id="A0A1M5QNA6"/>
<dbReference type="InterPro" id="IPR051782">
    <property type="entry name" value="ABC_Transporter_VariousFunc"/>
</dbReference>
<dbReference type="CDD" id="cd03230">
    <property type="entry name" value="ABC_DR_subfamily_A"/>
    <property type="match status" value="1"/>
</dbReference>
<dbReference type="PANTHER" id="PTHR42939:SF1">
    <property type="entry name" value="ABC TRANSPORTER ATP-BINDING PROTEIN ALBC-RELATED"/>
    <property type="match status" value="1"/>
</dbReference>
<dbReference type="STRING" id="1123380.SAMN02745199_0043"/>
<dbReference type="SUPFAM" id="SSF52540">
    <property type="entry name" value="P-loop containing nucleoside triphosphate hydrolases"/>
    <property type="match status" value="1"/>
</dbReference>
<dbReference type="Gene3D" id="3.40.50.300">
    <property type="entry name" value="P-loop containing nucleotide triphosphate hydrolases"/>
    <property type="match status" value="1"/>
</dbReference>
<evidence type="ECO:0000256" key="1">
    <source>
        <dbReference type="ARBA" id="ARBA00022448"/>
    </source>
</evidence>
<dbReference type="RefSeq" id="WP_073070830.1">
    <property type="nucleotide sequence ID" value="NZ_FQXN01000001.1"/>
</dbReference>
<dbReference type="GO" id="GO:0016887">
    <property type="term" value="F:ATP hydrolysis activity"/>
    <property type="evidence" value="ECO:0007669"/>
    <property type="project" value="InterPro"/>
</dbReference>